<accession>A0A542ZM98</accession>
<dbReference type="SUPFAM" id="SSF51338">
    <property type="entry name" value="Composite domain of metallo-dependent hydrolases"/>
    <property type="match status" value="1"/>
</dbReference>
<dbReference type="OrthoDB" id="9776488at2"/>
<dbReference type="SUPFAM" id="SSF51556">
    <property type="entry name" value="Metallo-dependent hydrolases"/>
    <property type="match status" value="1"/>
</dbReference>
<dbReference type="Pfam" id="PF01979">
    <property type="entry name" value="Amidohydro_1"/>
    <property type="match status" value="1"/>
</dbReference>
<evidence type="ECO:0000313" key="4">
    <source>
        <dbReference type="EMBL" id="TQL61310.1"/>
    </source>
</evidence>
<dbReference type="InterPro" id="IPR032466">
    <property type="entry name" value="Metal_Hydrolase"/>
</dbReference>
<dbReference type="PANTHER" id="PTHR11113">
    <property type="entry name" value="N-ACETYLGLUCOSAMINE-6-PHOSPHATE DEACETYLASE"/>
    <property type="match status" value="1"/>
</dbReference>
<evidence type="ECO:0000313" key="5">
    <source>
        <dbReference type="Proteomes" id="UP000319514"/>
    </source>
</evidence>
<dbReference type="EMBL" id="VFOQ01000001">
    <property type="protein sequence ID" value="TQL61310.1"/>
    <property type="molecule type" value="Genomic_DNA"/>
</dbReference>
<dbReference type="PANTHER" id="PTHR11113:SF14">
    <property type="entry name" value="N-ACETYLGLUCOSAMINE-6-PHOSPHATE DEACETYLASE"/>
    <property type="match status" value="1"/>
</dbReference>
<name>A0A542ZM98_9MICO</name>
<dbReference type="InterPro" id="IPR011059">
    <property type="entry name" value="Metal-dep_hydrolase_composite"/>
</dbReference>
<dbReference type="Gene3D" id="3.20.20.140">
    <property type="entry name" value="Metal-dependent hydrolases"/>
    <property type="match status" value="1"/>
</dbReference>
<comment type="caution">
    <text evidence="4">The sequence shown here is derived from an EMBL/GenBank/DDBJ whole genome shotgun (WGS) entry which is preliminary data.</text>
</comment>
<keyword evidence="5" id="KW-1185">Reference proteome</keyword>
<reference evidence="4 5" key="1">
    <citation type="submission" date="2019-06" db="EMBL/GenBank/DDBJ databases">
        <title>Sequencing the genomes of 1000 actinobacteria strains.</title>
        <authorList>
            <person name="Klenk H.-P."/>
        </authorList>
    </citation>
    <scope>NUCLEOTIDE SEQUENCE [LARGE SCALE GENOMIC DNA]</scope>
    <source>
        <strain evidence="4 5">DSM 18082</strain>
    </source>
</reference>
<dbReference type="GO" id="GO:0006046">
    <property type="term" value="P:N-acetylglucosamine catabolic process"/>
    <property type="evidence" value="ECO:0007669"/>
    <property type="project" value="TreeGrafter"/>
</dbReference>
<keyword evidence="2" id="KW-0378">Hydrolase</keyword>
<dbReference type="Gene3D" id="2.30.40.10">
    <property type="entry name" value="Urease, subunit C, domain 1"/>
    <property type="match status" value="1"/>
</dbReference>
<comment type="similarity">
    <text evidence="1">Belongs to the metallo-dependent hydrolases superfamily. NagA family.</text>
</comment>
<evidence type="ECO:0000259" key="3">
    <source>
        <dbReference type="Pfam" id="PF01979"/>
    </source>
</evidence>
<feature type="domain" description="Amidohydrolase-related" evidence="3">
    <location>
        <begin position="90"/>
        <end position="417"/>
    </location>
</feature>
<dbReference type="Proteomes" id="UP000319514">
    <property type="component" value="Unassembled WGS sequence"/>
</dbReference>
<dbReference type="AlphaFoldDB" id="A0A542ZM98"/>
<evidence type="ECO:0000256" key="1">
    <source>
        <dbReference type="ARBA" id="ARBA00010716"/>
    </source>
</evidence>
<sequence length="431" mass="43860">MLTDVFCTRQRFLVTYLPRARRTVHHARVTPAPSPARTLLTGRVVTPTAVLPDGAVALEGERIVFAGAARDLPPGWQGTPAADGWTPGATILPGLVDVHCHGGAGGEVGPDPAATRAAAAHHLRHGTTSLVGSLVSADPATLLAGTRTAATLVAAGELVGVHLEGPFLSDARRGAQRADALTDVDTDLVAVLARAAADAGAPQALAQMTFAPERDPGSRLPAALATHGILPAFGHTDADDTLVAAALRTARETAPRGGRPLVTHVFNGMPPLHHRSPGPVAACLSAAARGEAVLEVVGDGVHLAPGTVRMLFDLVGAEGLCLVTDAMAASGMPEGTYQLGGQEVRVEAGTARLVDGGAIAGGVTTLLDVVRWCVHEVGVPLLEAVTAASATPAEALALAGRGRLEAGARADLVVVDDQLASPRVMRCGAWL</sequence>
<protein>
    <submittedName>
        <fullName evidence="4">N-acetylglucosamine 6-phosphate deacetylase</fullName>
    </submittedName>
</protein>
<proteinExistence type="inferred from homology"/>
<organism evidence="4 5">
    <name type="scientific">Oryzihumus leptocrescens</name>
    <dbReference type="NCBI Taxonomy" id="297536"/>
    <lineage>
        <taxon>Bacteria</taxon>
        <taxon>Bacillati</taxon>
        <taxon>Actinomycetota</taxon>
        <taxon>Actinomycetes</taxon>
        <taxon>Micrococcales</taxon>
        <taxon>Intrasporangiaceae</taxon>
        <taxon>Oryzihumus</taxon>
    </lineage>
</organism>
<dbReference type="InterPro" id="IPR006680">
    <property type="entry name" value="Amidohydro-rel"/>
</dbReference>
<dbReference type="GO" id="GO:0008448">
    <property type="term" value="F:N-acetylglucosamine-6-phosphate deacetylase activity"/>
    <property type="evidence" value="ECO:0007669"/>
    <property type="project" value="TreeGrafter"/>
</dbReference>
<evidence type="ECO:0000256" key="2">
    <source>
        <dbReference type="ARBA" id="ARBA00022801"/>
    </source>
</evidence>
<gene>
    <name evidence="4" type="ORF">FB474_2718</name>
</gene>